<organism evidence="1 2">
    <name type="scientific">Deinococcus rubellus</name>
    <dbReference type="NCBI Taxonomy" id="1889240"/>
    <lineage>
        <taxon>Bacteria</taxon>
        <taxon>Thermotogati</taxon>
        <taxon>Deinococcota</taxon>
        <taxon>Deinococci</taxon>
        <taxon>Deinococcales</taxon>
        <taxon>Deinococcaceae</taxon>
        <taxon>Deinococcus</taxon>
    </lineage>
</organism>
<evidence type="ECO:0000313" key="1">
    <source>
        <dbReference type="EMBL" id="UWX63615.1"/>
    </source>
</evidence>
<evidence type="ECO:0000313" key="2">
    <source>
        <dbReference type="Proteomes" id="UP001060261"/>
    </source>
</evidence>
<sequence length="60" mass="6216">MTASGTPTWSSPCASTHLNDQQWEEEAFDLADLRPIKTRGAAQGAAAAKTAVEAGGVTLK</sequence>
<dbReference type="Proteomes" id="UP001060261">
    <property type="component" value="Chromosome"/>
</dbReference>
<accession>A0ABY5YEV5</accession>
<name>A0ABY5YEV5_9DEIO</name>
<dbReference type="RefSeq" id="WP_260559899.1">
    <property type="nucleotide sequence ID" value="NZ_BAABEC010000074.1"/>
</dbReference>
<reference evidence="1" key="1">
    <citation type="submission" date="2022-09" db="EMBL/GenBank/DDBJ databases">
        <title>genome sequence of Deinococcus rubellus.</title>
        <authorList>
            <person name="Srinivasan S."/>
        </authorList>
    </citation>
    <scope>NUCLEOTIDE SEQUENCE</scope>
    <source>
        <strain evidence="1">Ant6</strain>
    </source>
</reference>
<gene>
    <name evidence="1" type="ORF">N0D28_12865</name>
</gene>
<keyword evidence="2" id="KW-1185">Reference proteome</keyword>
<proteinExistence type="predicted"/>
<protein>
    <submittedName>
        <fullName evidence="1">Uncharacterized protein</fullName>
    </submittedName>
</protein>
<dbReference type="EMBL" id="CP104213">
    <property type="protein sequence ID" value="UWX63615.1"/>
    <property type="molecule type" value="Genomic_DNA"/>
</dbReference>